<evidence type="ECO:0000256" key="7">
    <source>
        <dbReference type="ARBA" id="ARBA00022793"/>
    </source>
</evidence>
<evidence type="ECO:0000256" key="10">
    <source>
        <dbReference type="ARBA" id="ARBA00022989"/>
    </source>
</evidence>
<evidence type="ECO:0000256" key="9">
    <source>
        <dbReference type="ARBA" id="ARBA00022968"/>
    </source>
</evidence>
<dbReference type="EC" id="4.1.1.35" evidence="4"/>
<evidence type="ECO:0000256" key="21">
    <source>
        <dbReference type="SAM" id="MobiDB-lite"/>
    </source>
</evidence>
<evidence type="ECO:0000256" key="15">
    <source>
        <dbReference type="ARBA" id="ARBA00023239"/>
    </source>
</evidence>
<evidence type="ECO:0000256" key="2">
    <source>
        <dbReference type="ARBA" id="ARBA00005100"/>
    </source>
</evidence>
<evidence type="ECO:0000256" key="1">
    <source>
        <dbReference type="ARBA" id="ARBA00004323"/>
    </source>
</evidence>
<evidence type="ECO:0000256" key="20">
    <source>
        <dbReference type="SAM" id="Coils"/>
    </source>
</evidence>
<feature type="compositionally biased region" description="Pro residues" evidence="21">
    <location>
        <begin position="543"/>
        <end position="553"/>
    </location>
</feature>
<dbReference type="EnsemblMetazoa" id="SMAR008636-RA">
    <property type="protein sequence ID" value="SMAR008636-PA"/>
    <property type="gene ID" value="SMAR008636"/>
</dbReference>
<keyword evidence="15" id="KW-0456">Lyase</keyword>
<keyword evidence="9" id="KW-0735">Signal-anchor</keyword>
<dbReference type="InterPro" id="IPR036291">
    <property type="entry name" value="NAD(P)-bd_dom_sf"/>
</dbReference>
<evidence type="ECO:0000256" key="12">
    <source>
        <dbReference type="ARBA" id="ARBA00023034"/>
    </source>
</evidence>
<keyword evidence="8 19" id="KW-0694">RNA-binding</keyword>
<dbReference type="GO" id="GO:0032580">
    <property type="term" value="C:Golgi cisterna membrane"/>
    <property type="evidence" value="ECO:0007669"/>
    <property type="project" value="UniProtKB-SubCell"/>
</dbReference>
<protein>
    <recommendedName>
        <fullName evidence="5">UDP-glucuronic acid decarboxylase 1</fullName>
        <ecNumber evidence="4">4.1.1.35</ecNumber>
    </recommendedName>
    <alternativeName>
        <fullName evidence="16">UDP-glucuronate decarboxylase 1</fullName>
    </alternativeName>
</protein>
<dbReference type="InterPro" id="IPR034140">
    <property type="entry name" value="ENOX_RRM"/>
</dbReference>
<evidence type="ECO:0000313" key="24">
    <source>
        <dbReference type="Proteomes" id="UP000014500"/>
    </source>
</evidence>
<feature type="region of interest" description="Disordered" evidence="21">
    <location>
        <begin position="458"/>
        <end position="554"/>
    </location>
</feature>
<dbReference type="CDD" id="cd12228">
    <property type="entry name" value="RRM_ENOX"/>
    <property type="match status" value="1"/>
</dbReference>
<dbReference type="HOGENOM" id="CLU_276628_0_0_1"/>
<evidence type="ECO:0000256" key="13">
    <source>
        <dbReference type="ARBA" id="ARBA00023136"/>
    </source>
</evidence>
<evidence type="ECO:0000256" key="11">
    <source>
        <dbReference type="ARBA" id="ARBA00023027"/>
    </source>
</evidence>
<name>T1J4U0_STRMM</name>
<dbReference type="GO" id="GO:0007624">
    <property type="term" value="P:ultradian rhythm"/>
    <property type="evidence" value="ECO:0007669"/>
    <property type="project" value="InterPro"/>
</dbReference>
<dbReference type="InterPro" id="IPR016040">
    <property type="entry name" value="NAD(P)-bd_dom"/>
</dbReference>
<evidence type="ECO:0000256" key="19">
    <source>
        <dbReference type="PROSITE-ProRule" id="PRU00176"/>
    </source>
</evidence>
<dbReference type="FunFam" id="3.40.50.720:FF:000065">
    <property type="entry name" value="UDP-glucuronic acid decarboxylase 1"/>
    <property type="match status" value="1"/>
</dbReference>
<dbReference type="GO" id="GO:0009897">
    <property type="term" value="C:external side of plasma membrane"/>
    <property type="evidence" value="ECO:0007669"/>
    <property type="project" value="InterPro"/>
</dbReference>
<reference evidence="24" key="1">
    <citation type="submission" date="2011-05" db="EMBL/GenBank/DDBJ databases">
        <authorList>
            <person name="Richards S.R."/>
            <person name="Qu J."/>
            <person name="Jiang H."/>
            <person name="Jhangiani S.N."/>
            <person name="Agravi P."/>
            <person name="Goodspeed R."/>
            <person name="Gross S."/>
            <person name="Mandapat C."/>
            <person name="Jackson L."/>
            <person name="Mathew T."/>
            <person name="Pu L."/>
            <person name="Thornton R."/>
            <person name="Saada N."/>
            <person name="Wilczek-Boney K.B."/>
            <person name="Lee S."/>
            <person name="Kovar C."/>
            <person name="Wu Y."/>
            <person name="Scherer S.E."/>
            <person name="Worley K.C."/>
            <person name="Muzny D.M."/>
            <person name="Gibbs R."/>
        </authorList>
    </citation>
    <scope>NUCLEOTIDE SEQUENCE</scope>
    <source>
        <strain evidence="24">Brora</strain>
    </source>
</reference>
<dbReference type="STRING" id="126957.T1J4U0"/>
<dbReference type="GO" id="GO:0016491">
    <property type="term" value="F:oxidoreductase activity"/>
    <property type="evidence" value="ECO:0007669"/>
    <property type="project" value="InterPro"/>
</dbReference>
<proteinExistence type="inferred from homology"/>
<dbReference type="CDD" id="cd05230">
    <property type="entry name" value="UGD_SDR_e"/>
    <property type="match status" value="1"/>
</dbReference>
<keyword evidence="14" id="KW-0325">Glycoprotein</keyword>
<feature type="compositionally biased region" description="Basic and acidic residues" evidence="21">
    <location>
        <begin position="736"/>
        <end position="750"/>
    </location>
</feature>
<accession>T1J4U0</accession>
<evidence type="ECO:0000256" key="8">
    <source>
        <dbReference type="ARBA" id="ARBA00022884"/>
    </source>
</evidence>
<keyword evidence="24" id="KW-1185">Reference proteome</keyword>
<comment type="subcellular location">
    <subcellularLocation>
        <location evidence="1">Golgi apparatus membrane</location>
        <topology evidence="1">Single-pass type II membrane protein</topology>
    </subcellularLocation>
    <subcellularLocation>
        <location evidence="17">Golgi apparatus</location>
        <location evidence="17">Golgi stack membrane</location>
    </subcellularLocation>
</comment>
<dbReference type="SMART" id="SM00360">
    <property type="entry name" value="RRM"/>
    <property type="match status" value="1"/>
</dbReference>
<dbReference type="InterPro" id="IPR000504">
    <property type="entry name" value="RRM_dom"/>
</dbReference>
<evidence type="ECO:0000256" key="18">
    <source>
        <dbReference type="ARBA" id="ARBA00049410"/>
    </source>
</evidence>
<comment type="pathway">
    <text evidence="2">Nucleotide-sugar biosynthesis; UDP-alpha-D-xylose biosynthesis; UDP-alpha-D-xylose from UDP-alpha-D-glucuronate: step 1/1.</text>
</comment>
<comment type="similarity">
    <text evidence="3">Belongs to the NAD(P)-dependent epimerase/dehydratase family. UDP-glucuronic acid decarboxylase subfamily.</text>
</comment>
<dbReference type="eggNOG" id="KOG1429">
    <property type="taxonomic scope" value="Eukaryota"/>
</dbReference>
<keyword evidence="13" id="KW-0472">Membrane</keyword>
<dbReference type="EMBL" id="JH431849">
    <property type="status" value="NOT_ANNOTATED_CDS"/>
    <property type="molecule type" value="Genomic_DNA"/>
</dbReference>
<dbReference type="GO" id="GO:0048040">
    <property type="term" value="F:UDP-glucuronate decarboxylase activity"/>
    <property type="evidence" value="ECO:0007669"/>
    <property type="project" value="UniProtKB-EC"/>
</dbReference>
<dbReference type="Proteomes" id="UP000014500">
    <property type="component" value="Unassembled WGS sequence"/>
</dbReference>
<dbReference type="SUPFAM" id="SSF54928">
    <property type="entry name" value="RNA-binding domain, RBD"/>
    <property type="match status" value="1"/>
</dbReference>
<dbReference type="InterPro" id="IPR038876">
    <property type="entry name" value="ENOX"/>
</dbReference>
<evidence type="ECO:0000313" key="23">
    <source>
        <dbReference type="EnsemblMetazoa" id="SMAR008636-PA"/>
    </source>
</evidence>
<keyword evidence="7" id="KW-0210">Decarboxylase</keyword>
<comment type="catalytic activity">
    <reaction evidence="18">
        <text>UDP-alpha-D-glucuronate + H(+) = UDP-alpha-D-xylose + CO2</text>
        <dbReference type="Rhea" id="RHEA:23916"/>
        <dbReference type="ChEBI" id="CHEBI:15378"/>
        <dbReference type="ChEBI" id="CHEBI:16526"/>
        <dbReference type="ChEBI" id="CHEBI:57632"/>
        <dbReference type="ChEBI" id="CHEBI:58052"/>
        <dbReference type="EC" id="4.1.1.35"/>
    </reaction>
    <physiologicalReaction direction="left-to-right" evidence="18">
        <dbReference type="Rhea" id="RHEA:23917"/>
    </physiologicalReaction>
</comment>
<keyword evidence="20" id="KW-0175">Coiled coil</keyword>
<dbReference type="PANTHER" id="PTHR16001">
    <property type="entry name" value="ECTO-NOX DISULFIDE-THIOL EXCHANGER"/>
    <property type="match status" value="1"/>
</dbReference>
<dbReference type="Gene3D" id="3.40.50.720">
    <property type="entry name" value="NAD(P)-binding Rossmann-like Domain"/>
    <property type="match status" value="2"/>
</dbReference>
<keyword evidence="12" id="KW-0333">Golgi apparatus</keyword>
<dbReference type="GO" id="GO:0003723">
    <property type="term" value="F:RNA binding"/>
    <property type="evidence" value="ECO:0007669"/>
    <property type="project" value="UniProtKB-UniRule"/>
</dbReference>
<evidence type="ECO:0000256" key="6">
    <source>
        <dbReference type="ARBA" id="ARBA00022692"/>
    </source>
</evidence>
<evidence type="ECO:0000256" key="16">
    <source>
        <dbReference type="ARBA" id="ARBA00031585"/>
    </source>
</evidence>
<reference evidence="23" key="2">
    <citation type="submission" date="2015-02" db="UniProtKB">
        <authorList>
            <consortium name="EnsemblMetazoa"/>
        </authorList>
    </citation>
    <scope>IDENTIFICATION</scope>
</reference>
<feature type="coiled-coil region" evidence="20">
    <location>
        <begin position="806"/>
        <end position="833"/>
    </location>
</feature>
<evidence type="ECO:0000256" key="3">
    <source>
        <dbReference type="ARBA" id="ARBA00007505"/>
    </source>
</evidence>
<dbReference type="Pfam" id="PF23267">
    <property type="entry name" value="ENOX1"/>
    <property type="match status" value="1"/>
</dbReference>
<dbReference type="PROSITE" id="PS50102">
    <property type="entry name" value="RRM"/>
    <property type="match status" value="1"/>
</dbReference>
<dbReference type="InterPro" id="IPR035979">
    <property type="entry name" value="RBD_domain_sf"/>
</dbReference>
<feature type="domain" description="RRM" evidence="22">
    <location>
        <begin position="641"/>
        <end position="720"/>
    </location>
</feature>
<dbReference type="Pfam" id="PF00076">
    <property type="entry name" value="RRM_1"/>
    <property type="match status" value="1"/>
</dbReference>
<feature type="region of interest" description="Disordered" evidence="21">
    <location>
        <begin position="736"/>
        <end position="756"/>
    </location>
</feature>
<keyword evidence="10" id="KW-1133">Transmembrane helix</keyword>
<evidence type="ECO:0000256" key="17">
    <source>
        <dbReference type="ARBA" id="ARBA00037859"/>
    </source>
</evidence>
<evidence type="ECO:0000259" key="22">
    <source>
        <dbReference type="PROSITE" id="PS50102"/>
    </source>
</evidence>
<evidence type="ECO:0000256" key="4">
    <source>
        <dbReference type="ARBA" id="ARBA00012290"/>
    </source>
</evidence>
<evidence type="ECO:0000256" key="14">
    <source>
        <dbReference type="ARBA" id="ARBA00023180"/>
    </source>
</evidence>
<sequence length="1150" mass="130767">MCIVFILTGAITYFKISSVSVSDVQTTRVVRSETQHMKEDLIKDLEVKVQTLEARLSRLETLSPKQYPQVAFLTYKDRKRILITGGAGFVGSHLTDRLMLDGHEVTVADNFFTGRKRNVEHWIGHENFELVHHDIVNPLYIEVDQIYHLASPASPPHYMYNPVKTIKTNTVGTINVLGLAKRVGARVLIASTSEVYGDPEVHPQSETYWGHVNPIGPRACYDEGKRVAETLSYAYSKQENIQVRVARIFNTFGPRMHMNDGRVVSNFILQALQNEPITIYGSGKQTRSFQYVSDLVEGLISLMNSNYSQPINLGNPEEQTINEFATIIKDIVGGKSEIIYTDKVEDDPQRRKPDITRAMKYLNWKPKVSFLHGINKTVEYFKKELERSQNSGFTIPVLMDGPYAFLGITVGTQGKLAPPTMLQAQSLLNTQIPSAIIGGPSGPVASVGPLPSVSSGSTLVNPATNDAPLEFNVNKNKPPIPLLTKLEKDSSQNNTRDDERGRRSPERRERERRERVRLRGERADKPKVEGDSPNSPFSDSALPLPPAAIPPPSVDGVQQQWGMMFPMVPMGSDPNMMNMMPVGFNQFGFVGSGEPALAPLPMMPVMSGPVKEIIHCKSCTLFPPNPNAPPPTTRERPPGCRTVFVGGLPENITEDIIREVYERCGEITTIRMSKKNFCHIRFESEGYVDNGIFLSGYRIRIGSNTDPPNTGRLHVDYAQARDDLYEWECRQRQLQREHRHRERVEQERLRPPSPPPIVHYSDHEAALLAEKIKGDDTFQKAVQILITWLDRGDCSKRNCGQFYSMVQSTNSHVRRLMNEKAQYEEELLKAKEMLSQRMQGILIQFSQIEKVFVAAVHQKVWDHFTKAQRKNIDIWRKQAQFFRLTWNSLRVCTNYLELIFRKLIASKLFQEIKNAQLEDALNERIEYEMEVSDEEGETIAKRAKFEPESVIEQIASLTMQLNGIKEENDSLRCQLEAYKNEVDLIKVDSKHESDEKNKQIKVLQQALQGMQQQLIQANQQRVKDEEQLQTLRKSLRNDKIIEKETTECIISSRREETNNSDSLSQGSRVTATEARLIGLLSTFLHVHPFGASVDYIWSYIQRLDTTLRSSDVENLLFKFPNLFKQELSGVGASLERKWIFVGFKNDLSLF</sequence>
<dbReference type="Pfam" id="PF16363">
    <property type="entry name" value="GDP_Man_Dehyd"/>
    <property type="match status" value="1"/>
</dbReference>
<dbReference type="Gene3D" id="3.30.70.330">
    <property type="match status" value="1"/>
</dbReference>
<keyword evidence="6" id="KW-0812">Transmembrane</keyword>
<organism evidence="23 24">
    <name type="scientific">Strigamia maritima</name>
    <name type="common">European centipede</name>
    <name type="synonym">Geophilus maritimus</name>
    <dbReference type="NCBI Taxonomy" id="126957"/>
    <lineage>
        <taxon>Eukaryota</taxon>
        <taxon>Metazoa</taxon>
        <taxon>Ecdysozoa</taxon>
        <taxon>Arthropoda</taxon>
        <taxon>Myriapoda</taxon>
        <taxon>Chilopoda</taxon>
        <taxon>Pleurostigmophora</taxon>
        <taxon>Geophilomorpha</taxon>
        <taxon>Linotaeniidae</taxon>
        <taxon>Strigamia</taxon>
    </lineage>
</organism>
<keyword evidence="11" id="KW-0520">NAD</keyword>
<dbReference type="SUPFAM" id="SSF51735">
    <property type="entry name" value="NAD(P)-binding Rossmann-fold domains"/>
    <property type="match status" value="1"/>
</dbReference>
<feature type="coiled-coil region" evidence="20">
    <location>
        <begin position="917"/>
        <end position="1034"/>
    </location>
</feature>
<feature type="compositionally biased region" description="Basic and acidic residues" evidence="21">
    <location>
        <begin position="485"/>
        <end position="530"/>
    </location>
</feature>
<dbReference type="GO" id="GO:0000139">
    <property type="term" value="C:Golgi membrane"/>
    <property type="evidence" value="ECO:0007669"/>
    <property type="project" value="UniProtKB-SubCell"/>
</dbReference>
<evidence type="ECO:0000256" key="5">
    <source>
        <dbReference type="ARBA" id="ARBA00018816"/>
    </source>
</evidence>
<dbReference type="AlphaFoldDB" id="T1J4U0"/>
<dbReference type="PANTHER" id="PTHR16001:SF4">
    <property type="entry name" value="ECTO-NOX DISULFIDE-THIOL EXCHANGER 1-LIKE PROTEIN"/>
    <property type="match status" value="1"/>
</dbReference>
<dbReference type="InterPro" id="IPR012677">
    <property type="entry name" value="Nucleotide-bd_a/b_plait_sf"/>
</dbReference>
<dbReference type="InterPro" id="IPR056611">
    <property type="entry name" value="ENOX1/2_dom"/>
</dbReference>